<dbReference type="InterPro" id="IPR023214">
    <property type="entry name" value="HAD_sf"/>
</dbReference>
<dbReference type="KEGG" id="pdj:D0907_07745"/>
<keyword evidence="2 5" id="KW-0378">Hydrolase</keyword>
<dbReference type="SFLD" id="SFLDG01129">
    <property type="entry name" value="C1.5:_HAD__Beta-PGM__Phosphata"/>
    <property type="match status" value="1"/>
</dbReference>
<dbReference type="GeneID" id="99505350"/>
<evidence type="ECO:0000256" key="2">
    <source>
        <dbReference type="ARBA" id="ARBA00022801"/>
    </source>
</evidence>
<keyword evidence="4" id="KW-0119">Carbohydrate metabolism</keyword>
<dbReference type="Proteomes" id="UP000264605">
    <property type="component" value="Chromosome"/>
</dbReference>
<dbReference type="PANTHER" id="PTHR43434">
    <property type="entry name" value="PHOSPHOGLYCOLATE PHOSPHATASE"/>
    <property type="match status" value="1"/>
</dbReference>
<reference evidence="5 6" key="1">
    <citation type="submission" date="2018-08" db="EMBL/GenBank/DDBJ databases">
        <title>Draft genome sequence of Pseudoalteromonas donghaensis HJ51.</title>
        <authorList>
            <person name="Oh J."/>
            <person name="Roh D."/>
        </authorList>
    </citation>
    <scope>NUCLEOTIDE SEQUENCE [LARGE SCALE GENOMIC DNA]</scope>
    <source>
        <strain evidence="5 6">HJ51</strain>
    </source>
</reference>
<dbReference type="InterPro" id="IPR036412">
    <property type="entry name" value="HAD-like_sf"/>
</dbReference>
<evidence type="ECO:0000256" key="4">
    <source>
        <dbReference type="ARBA" id="ARBA00023277"/>
    </source>
</evidence>
<dbReference type="InterPro" id="IPR050155">
    <property type="entry name" value="HAD-like_hydrolase_sf"/>
</dbReference>
<evidence type="ECO:0000256" key="1">
    <source>
        <dbReference type="ARBA" id="ARBA00022723"/>
    </source>
</evidence>
<dbReference type="Gene3D" id="1.10.150.240">
    <property type="entry name" value="Putative phosphatase, domain 2"/>
    <property type="match status" value="1"/>
</dbReference>
<dbReference type="GO" id="GO:0005829">
    <property type="term" value="C:cytosol"/>
    <property type="evidence" value="ECO:0007669"/>
    <property type="project" value="TreeGrafter"/>
</dbReference>
<dbReference type="GO" id="GO:0006281">
    <property type="term" value="P:DNA repair"/>
    <property type="evidence" value="ECO:0007669"/>
    <property type="project" value="TreeGrafter"/>
</dbReference>
<dbReference type="EMBL" id="CP032090">
    <property type="protein sequence ID" value="AXV65161.1"/>
    <property type="molecule type" value="Genomic_DNA"/>
</dbReference>
<dbReference type="InterPro" id="IPR023198">
    <property type="entry name" value="PGP-like_dom2"/>
</dbReference>
<dbReference type="InterPro" id="IPR041492">
    <property type="entry name" value="HAD_2"/>
</dbReference>
<dbReference type="GO" id="GO:0046872">
    <property type="term" value="F:metal ion binding"/>
    <property type="evidence" value="ECO:0007669"/>
    <property type="project" value="UniProtKB-KW"/>
</dbReference>
<evidence type="ECO:0000256" key="3">
    <source>
        <dbReference type="ARBA" id="ARBA00022842"/>
    </source>
</evidence>
<name>A0AAD0RZC5_9GAMM</name>
<accession>A0AAD0RZC5</accession>
<dbReference type="PANTHER" id="PTHR43434:SF23">
    <property type="entry name" value="PHOSPHOGLYCOLATE PHOSPHATASE"/>
    <property type="match status" value="1"/>
</dbReference>
<dbReference type="SUPFAM" id="SSF56784">
    <property type="entry name" value="HAD-like"/>
    <property type="match status" value="1"/>
</dbReference>
<dbReference type="Pfam" id="PF13419">
    <property type="entry name" value="HAD_2"/>
    <property type="match status" value="1"/>
</dbReference>
<evidence type="ECO:0000313" key="5">
    <source>
        <dbReference type="EMBL" id="AXV65161.1"/>
    </source>
</evidence>
<evidence type="ECO:0000313" key="6">
    <source>
        <dbReference type="Proteomes" id="UP000264605"/>
    </source>
</evidence>
<dbReference type="GO" id="GO:0008967">
    <property type="term" value="F:phosphoglycolate phosphatase activity"/>
    <property type="evidence" value="ECO:0007669"/>
    <property type="project" value="TreeGrafter"/>
</dbReference>
<keyword evidence="1" id="KW-0479">Metal-binding</keyword>
<sequence length="223" mass="23971">MAGCNPDIAFDAFIFDLDGTLLDTADDLGGALNRVLADANIAPVDKSIYRPAASNGANALLEVGFGDKWPDVEQLALRQQLLDYYAEDIAIHSKCFNGIEQLLASLEQNSIKWGIMTNKPGFLTEPLVQAIPSLANAMAVVSGDTLAVAKPSPEPLIHTANMLDVDPTRCLYIGDAERDIQAAKAANMYSATALWGYIPSVDSALSWGADFNWQTPTDGFIHI</sequence>
<proteinExistence type="predicted"/>
<dbReference type="Gene3D" id="3.40.50.1000">
    <property type="entry name" value="HAD superfamily/HAD-like"/>
    <property type="match status" value="1"/>
</dbReference>
<gene>
    <name evidence="5" type="ORF">D0907_07745</name>
</gene>
<dbReference type="InterPro" id="IPR006439">
    <property type="entry name" value="HAD-SF_hydro_IA"/>
</dbReference>
<keyword evidence="3" id="KW-0460">Magnesium</keyword>
<dbReference type="NCBIfam" id="TIGR01549">
    <property type="entry name" value="HAD-SF-IA-v1"/>
    <property type="match status" value="1"/>
</dbReference>
<dbReference type="SFLD" id="SFLDS00003">
    <property type="entry name" value="Haloacid_Dehalogenase"/>
    <property type="match status" value="1"/>
</dbReference>
<organism evidence="5 6">
    <name type="scientific">Pseudoalteromonas lipolytica</name>
    <dbReference type="NCBI Taxonomy" id="570156"/>
    <lineage>
        <taxon>Bacteria</taxon>
        <taxon>Pseudomonadati</taxon>
        <taxon>Pseudomonadota</taxon>
        <taxon>Gammaproteobacteria</taxon>
        <taxon>Alteromonadales</taxon>
        <taxon>Pseudoalteromonadaceae</taxon>
        <taxon>Pseudoalteromonas</taxon>
    </lineage>
</organism>
<dbReference type="RefSeq" id="WP_118844232.1">
    <property type="nucleotide sequence ID" value="NZ_CP032090.1"/>
</dbReference>
<dbReference type="AlphaFoldDB" id="A0AAD0RZC5"/>
<protein>
    <submittedName>
        <fullName evidence="5">HAD family hydrolase</fullName>
    </submittedName>
</protein>